<proteinExistence type="predicted"/>
<keyword evidence="3" id="KW-1185">Reference proteome</keyword>
<dbReference type="Gene3D" id="3.40.50.300">
    <property type="entry name" value="P-loop containing nucleotide triphosphate hydrolases"/>
    <property type="match status" value="1"/>
</dbReference>
<dbReference type="CDD" id="cd00882">
    <property type="entry name" value="Ras_like_GTPase"/>
    <property type="match status" value="1"/>
</dbReference>
<gene>
    <name evidence="2" type="ORF">Clacol_005840</name>
</gene>
<evidence type="ECO:0000259" key="1">
    <source>
        <dbReference type="Pfam" id="PF01926"/>
    </source>
</evidence>
<protein>
    <recommendedName>
        <fullName evidence="1">G domain-containing protein</fullName>
    </recommendedName>
</protein>
<dbReference type="InterPro" id="IPR027417">
    <property type="entry name" value="P-loop_NTPase"/>
</dbReference>
<comment type="caution">
    <text evidence="2">The sequence shown here is derived from an EMBL/GenBank/DDBJ whole genome shotgun (WGS) entry which is preliminary data.</text>
</comment>
<accession>A0AAV5AI35</accession>
<name>A0AAV5AI35_9AGAM</name>
<organism evidence="2 3">
    <name type="scientific">Clathrus columnatus</name>
    <dbReference type="NCBI Taxonomy" id="1419009"/>
    <lineage>
        <taxon>Eukaryota</taxon>
        <taxon>Fungi</taxon>
        <taxon>Dikarya</taxon>
        <taxon>Basidiomycota</taxon>
        <taxon>Agaricomycotina</taxon>
        <taxon>Agaricomycetes</taxon>
        <taxon>Phallomycetidae</taxon>
        <taxon>Phallales</taxon>
        <taxon>Clathraceae</taxon>
        <taxon>Clathrus</taxon>
    </lineage>
</organism>
<evidence type="ECO:0000313" key="3">
    <source>
        <dbReference type="Proteomes" id="UP001050691"/>
    </source>
</evidence>
<dbReference type="GO" id="GO:0005525">
    <property type="term" value="F:GTP binding"/>
    <property type="evidence" value="ECO:0007669"/>
    <property type="project" value="InterPro"/>
</dbReference>
<dbReference type="Pfam" id="PF01926">
    <property type="entry name" value="MMR_HSR1"/>
    <property type="match status" value="1"/>
</dbReference>
<evidence type="ECO:0000313" key="2">
    <source>
        <dbReference type="EMBL" id="GJJ11605.1"/>
    </source>
</evidence>
<dbReference type="SUPFAM" id="SSF52540">
    <property type="entry name" value="P-loop containing nucleoside triphosphate hydrolases"/>
    <property type="match status" value="1"/>
</dbReference>
<sequence length="179" mass="20972">MFNFGNKRGKQRQQCFRILIIGRANAGKTTLLKHISSADSSEAPVYHKIRRRLSINPTKDVRIKINTKRGVHDINQSFYFPSNPRFVFHDSPGFESGDESQLKQVQRFIHQRSEEWKIDEQLHAIWFCLLTNASRPLLELERRFFNERRPGNVPVIAIFTKFDDLITQVYDPELGLQES</sequence>
<reference evidence="2" key="1">
    <citation type="submission" date="2021-10" db="EMBL/GenBank/DDBJ databases">
        <title>De novo Genome Assembly of Clathrus columnatus (Basidiomycota, Fungi) Using Illumina and Nanopore Sequence Data.</title>
        <authorList>
            <person name="Ogiso-Tanaka E."/>
            <person name="Itagaki H."/>
            <person name="Hosoya T."/>
            <person name="Hosaka K."/>
        </authorList>
    </citation>
    <scope>NUCLEOTIDE SEQUENCE</scope>
    <source>
        <strain evidence="2">MO-923</strain>
    </source>
</reference>
<dbReference type="AlphaFoldDB" id="A0AAV5AI35"/>
<dbReference type="EMBL" id="BPWL01000006">
    <property type="protein sequence ID" value="GJJ11605.1"/>
    <property type="molecule type" value="Genomic_DNA"/>
</dbReference>
<dbReference type="InterPro" id="IPR006073">
    <property type="entry name" value="GTP-bd"/>
</dbReference>
<feature type="domain" description="G" evidence="1">
    <location>
        <begin position="17"/>
        <end position="118"/>
    </location>
</feature>
<dbReference type="Proteomes" id="UP001050691">
    <property type="component" value="Unassembled WGS sequence"/>
</dbReference>